<gene>
    <name evidence="1" type="ORF">ROA7450_00401</name>
</gene>
<evidence type="ECO:0000313" key="1">
    <source>
        <dbReference type="EMBL" id="SLN16073.1"/>
    </source>
</evidence>
<dbReference type="AlphaFoldDB" id="A0A1X6YBL9"/>
<proteinExistence type="predicted"/>
<reference evidence="1 2" key="1">
    <citation type="submission" date="2017-03" db="EMBL/GenBank/DDBJ databases">
        <authorList>
            <person name="Afonso C.L."/>
            <person name="Miller P.J."/>
            <person name="Scott M.A."/>
            <person name="Spackman E."/>
            <person name="Goraichik I."/>
            <person name="Dimitrov K.M."/>
            <person name="Suarez D.L."/>
            <person name="Swayne D.E."/>
        </authorList>
    </citation>
    <scope>NUCLEOTIDE SEQUENCE [LARGE SCALE GENOMIC DNA]</scope>
    <source>
        <strain evidence="1 2">CECT 7450</strain>
    </source>
</reference>
<evidence type="ECO:0000313" key="2">
    <source>
        <dbReference type="Proteomes" id="UP000193061"/>
    </source>
</evidence>
<protein>
    <submittedName>
        <fullName evidence="1">Uncharacterized protein</fullName>
    </submittedName>
</protein>
<sequence>MKLYMILSNCDANKAKMFILCHFVDRLLHAEWDVTSAFGGSKC</sequence>
<name>A0A1X6YBL9_9RHOB</name>
<accession>A0A1X6YBL9</accession>
<dbReference type="EMBL" id="FWFX01000001">
    <property type="protein sequence ID" value="SLN16073.1"/>
    <property type="molecule type" value="Genomic_DNA"/>
</dbReference>
<keyword evidence="2" id="KW-1185">Reference proteome</keyword>
<dbReference type="Proteomes" id="UP000193061">
    <property type="component" value="Unassembled WGS sequence"/>
</dbReference>
<organism evidence="1 2">
    <name type="scientific">Roseovarius albus</name>
    <dbReference type="NCBI Taxonomy" id="1247867"/>
    <lineage>
        <taxon>Bacteria</taxon>
        <taxon>Pseudomonadati</taxon>
        <taxon>Pseudomonadota</taxon>
        <taxon>Alphaproteobacteria</taxon>
        <taxon>Rhodobacterales</taxon>
        <taxon>Roseobacteraceae</taxon>
        <taxon>Roseovarius</taxon>
    </lineage>
</organism>